<dbReference type="Proteomes" id="UP000319619">
    <property type="component" value="Unassembled WGS sequence"/>
</dbReference>
<dbReference type="EMBL" id="NJBN01000006">
    <property type="protein sequence ID" value="TKJ39933.1"/>
    <property type="molecule type" value="Genomic_DNA"/>
</dbReference>
<comment type="caution">
    <text evidence="2">The sequence shown here is derived from an EMBL/GenBank/DDBJ whole genome shotgun (WGS) entry which is preliminary data.</text>
</comment>
<reference evidence="2 3" key="1">
    <citation type="submission" date="2017-06" db="EMBL/GenBank/DDBJ databases">
        <title>Novel microbial phyla capable of carbon fixation and sulfur reduction in deep-sea sediments.</title>
        <authorList>
            <person name="Huang J."/>
            <person name="Baker B."/>
            <person name="Wang Y."/>
        </authorList>
    </citation>
    <scope>NUCLEOTIDE SEQUENCE [LARGE SCALE GENOMIC DNA]</scope>
    <source>
        <strain evidence="2">B3_LCP</strain>
    </source>
</reference>
<dbReference type="SUPFAM" id="SSF51658">
    <property type="entry name" value="Xylose isomerase-like"/>
    <property type="match status" value="1"/>
</dbReference>
<dbReference type="InterPro" id="IPR013022">
    <property type="entry name" value="Xyl_isomerase-like_TIM-brl"/>
</dbReference>
<gene>
    <name evidence="2" type="ORF">CEE37_09350</name>
</gene>
<sequence length="263" mass="29469">MSILNKIGFRLSGFRQVPLADALFSLPEIGYDAVEICLEHPDLNPDNPSSVKTDELKSLLEEANLDVSAVSFHGKKADWEEKVRKCRIGIKMASDLGTDCFISGSRIEVDDDEFDGMCAFTIQMCKQTSDHGIYFAVEPEPGTLIDGTEEMEALISKVGSEYLKVNLDIGHSFLTEDDVCADIQHWGERIAHIHIEDMKSGLHRHLIPGEGDLEFGGIFSALERIEYNGYLTIDLFDIIDQPAKHARSALTALRRYIDEYNEK</sequence>
<dbReference type="Gene3D" id="3.20.20.150">
    <property type="entry name" value="Divalent-metal-dependent TIM barrel enzymes"/>
    <property type="match status" value="1"/>
</dbReference>
<accession>A0A532UYB6</accession>
<feature type="domain" description="Xylose isomerase-like TIM barrel" evidence="1">
    <location>
        <begin position="28"/>
        <end position="255"/>
    </location>
</feature>
<dbReference type="PANTHER" id="PTHR12110:SF21">
    <property type="entry name" value="XYLOSE ISOMERASE-LIKE TIM BARREL DOMAIN-CONTAINING PROTEIN"/>
    <property type="match status" value="1"/>
</dbReference>
<dbReference type="InterPro" id="IPR050312">
    <property type="entry name" value="IolE/XylAMocC-like"/>
</dbReference>
<organism evidence="2 3">
    <name type="scientific">candidate division LCP-89 bacterium B3_LCP</name>
    <dbReference type="NCBI Taxonomy" id="2012998"/>
    <lineage>
        <taxon>Bacteria</taxon>
        <taxon>Pseudomonadati</taxon>
        <taxon>Bacteria division LCP-89</taxon>
    </lineage>
</organism>
<dbReference type="PANTHER" id="PTHR12110">
    <property type="entry name" value="HYDROXYPYRUVATE ISOMERASE"/>
    <property type="match status" value="1"/>
</dbReference>
<evidence type="ECO:0000313" key="3">
    <source>
        <dbReference type="Proteomes" id="UP000319619"/>
    </source>
</evidence>
<dbReference type="InterPro" id="IPR036237">
    <property type="entry name" value="Xyl_isomerase-like_sf"/>
</dbReference>
<proteinExistence type="predicted"/>
<evidence type="ECO:0000259" key="1">
    <source>
        <dbReference type="Pfam" id="PF01261"/>
    </source>
</evidence>
<evidence type="ECO:0000313" key="2">
    <source>
        <dbReference type="EMBL" id="TKJ39933.1"/>
    </source>
</evidence>
<dbReference type="AlphaFoldDB" id="A0A532UYB6"/>
<name>A0A532UYB6_UNCL8</name>
<dbReference type="Pfam" id="PF01261">
    <property type="entry name" value="AP_endonuc_2"/>
    <property type="match status" value="1"/>
</dbReference>
<protein>
    <recommendedName>
        <fullName evidence="1">Xylose isomerase-like TIM barrel domain-containing protein</fullName>
    </recommendedName>
</protein>